<keyword evidence="2" id="KW-1185">Reference proteome</keyword>
<proteinExistence type="predicted"/>
<dbReference type="AlphaFoldDB" id="I3IH95"/>
<evidence type="ECO:0000313" key="2">
    <source>
        <dbReference type="Proteomes" id="UP000002985"/>
    </source>
</evidence>
<sequence length="57" mass="6748">MKRNQAWIIKMVREGYEIVDIGIDPTRSIRSHFYKMEKQIINQKHYPIIPYGSIIGA</sequence>
<name>I3IH95_9BACT</name>
<dbReference type="Proteomes" id="UP000002985">
    <property type="component" value="Unassembled WGS sequence"/>
</dbReference>
<dbReference type="EMBL" id="BAFH01000002">
    <property type="protein sequence ID" value="GAB61090.1"/>
    <property type="molecule type" value="Genomic_DNA"/>
</dbReference>
<comment type="caution">
    <text evidence="1">The sequence shown here is derived from an EMBL/GenBank/DDBJ whole genome shotgun (WGS) entry which is preliminary data.</text>
</comment>
<protein>
    <submittedName>
        <fullName evidence="1">Uncharacterized protein</fullName>
    </submittedName>
</protein>
<dbReference type="STRING" id="247490.KSU1_B0233"/>
<reference evidence="1 2" key="1">
    <citation type="journal article" date="2012" name="FEBS Lett.">
        <title>Anammox organism KSU-1 expresses a NirK-type copper-containing nitrite reductase instead of a NirS-type with cytochrome cd1.</title>
        <authorList>
            <person name="Hira D."/>
            <person name="Toh H."/>
            <person name="Migita C.T."/>
            <person name="Okubo H."/>
            <person name="Nishiyama T."/>
            <person name="Hattori M."/>
            <person name="Furukawa K."/>
            <person name="Fujii T."/>
        </authorList>
    </citation>
    <scope>NUCLEOTIDE SEQUENCE [LARGE SCALE GENOMIC DNA]</scope>
</reference>
<evidence type="ECO:0000313" key="1">
    <source>
        <dbReference type="EMBL" id="GAB61090.1"/>
    </source>
</evidence>
<organism evidence="1 2">
    <name type="scientific">Candidatus Jettenia caeni</name>
    <dbReference type="NCBI Taxonomy" id="247490"/>
    <lineage>
        <taxon>Bacteria</taxon>
        <taxon>Pseudomonadati</taxon>
        <taxon>Planctomycetota</taxon>
        <taxon>Candidatus Brocadiia</taxon>
        <taxon>Candidatus Brocadiales</taxon>
        <taxon>Candidatus Brocadiaceae</taxon>
        <taxon>Candidatus Jettenia</taxon>
    </lineage>
</organism>
<gene>
    <name evidence="1" type="ORF">KSU1_B0233</name>
</gene>
<accession>I3IH95</accession>